<reference evidence="5 6" key="1">
    <citation type="journal article" date="2013" name="Genome Biol.">
        <title>Genome of Acanthamoeba castellanii highlights extensive lateral gene transfer and early evolution of tyrosine kinase signaling.</title>
        <authorList>
            <person name="Clarke M."/>
            <person name="Lohan A.J."/>
            <person name="Liu B."/>
            <person name="Lagkouvardos I."/>
            <person name="Roy S."/>
            <person name="Zafar N."/>
            <person name="Bertelli C."/>
            <person name="Schilde C."/>
            <person name="Kianianmomeni A."/>
            <person name="Burglin T.R."/>
            <person name="Frech C."/>
            <person name="Turcotte B."/>
            <person name="Kopec K.O."/>
            <person name="Synnott J.M."/>
            <person name="Choo C."/>
            <person name="Paponov I."/>
            <person name="Finkler A."/>
            <person name="Soon Heng Tan C."/>
            <person name="Hutchins A.P."/>
            <person name="Weinmeier T."/>
            <person name="Rattei T."/>
            <person name="Chu J.S."/>
            <person name="Gimenez G."/>
            <person name="Irimia M."/>
            <person name="Rigden D.J."/>
            <person name="Fitzpatrick D.A."/>
            <person name="Lorenzo-Morales J."/>
            <person name="Bateman A."/>
            <person name="Chiu C.H."/>
            <person name="Tang P."/>
            <person name="Hegemann P."/>
            <person name="Fromm H."/>
            <person name="Raoult D."/>
            <person name="Greub G."/>
            <person name="Miranda-Saavedra D."/>
            <person name="Chen N."/>
            <person name="Nash P."/>
            <person name="Ginger M.L."/>
            <person name="Horn M."/>
            <person name="Schaap P."/>
            <person name="Caler L."/>
            <person name="Loftus B."/>
        </authorList>
    </citation>
    <scope>NUCLEOTIDE SEQUENCE [LARGE SCALE GENOMIC DNA]</scope>
    <source>
        <strain evidence="5 6">Neff</strain>
    </source>
</reference>
<protein>
    <submittedName>
        <fullName evidence="5">CatecholO-methyltransferase domain containing protein 1, putative</fullName>
    </submittedName>
</protein>
<dbReference type="GeneID" id="14921752"/>
<evidence type="ECO:0000313" key="6">
    <source>
        <dbReference type="Proteomes" id="UP000011083"/>
    </source>
</evidence>
<dbReference type="SUPFAM" id="SSF53335">
    <property type="entry name" value="S-adenosyl-L-methionine-dependent methyltransferases"/>
    <property type="match status" value="1"/>
</dbReference>
<evidence type="ECO:0000313" key="5">
    <source>
        <dbReference type="EMBL" id="ELR20880.1"/>
    </source>
</evidence>
<dbReference type="OMA" id="VCFEGVF"/>
<dbReference type="STRING" id="1257118.L8H6V4"/>
<proteinExistence type="inferred from homology"/>
<comment type="similarity">
    <text evidence="4">Belongs to the class I-like SAM-binding methyltransferase superfamily. Cation-dependent O-methyltransferase family.</text>
</comment>
<dbReference type="AlphaFoldDB" id="L8H6V4"/>
<dbReference type="VEuPathDB" id="AmoebaDB:ACA1_278110"/>
<dbReference type="GO" id="GO:0008757">
    <property type="term" value="F:S-adenosylmethionine-dependent methyltransferase activity"/>
    <property type="evidence" value="ECO:0007669"/>
    <property type="project" value="TreeGrafter"/>
</dbReference>
<keyword evidence="2 5" id="KW-0808">Transferase</keyword>
<keyword evidence="1 5" id="KW-0489">Methyltransferase</keyword>
<accession>L8H6V4</accession>
<keyword evidence="6" id="KW-1185">Reference proteome</keyword>
<dbReference type="OrthoDB" id="10251242at2759"/>
<dbReference type="KEGG" id="acan:ACA1_278110"/>
<keyword evidence="3" id="KW-0949">S-adenosyl-L-methionine</keyword>
<dbReference type="InterPro" id="IPR050362">
    <property type="entry name" value="Cation-dep_OMT"/>
</dbReference>
<organism evidence="5 6">
    <name type="scientific">Acanthamoeba castellanii (strain ATCC 30010 / Neff)</name>
    <dbReference type="NCBI Taxonomy" id="1257118"/>
    <lineage>
        <taxon>Eukaryota</taxon>
        <taxon>Amoebozoa</taxon>
        <taxon>Discosea</taxon>
        <taxon>Longamoebia</taxon>
        <taxon>Centramoebida</taxon>
        <taxon>Acanthamoebidae</taxon>
        <taxon>Acanthamoeba</taxon>
    </lineage>
</organism>
<dbReference type="EMBL" id="KB007908">
    <property type="protein sequence ID" value="ELR20880.1"/>
    <property type="molecule type" value="Genomic_DNA"/>
</dbReference>
<dbReference type="PROSITE" id="PS51682">
    <property type="entry name" value="SAM_OMT_I"/>
    <property type="match status" value="1"/>
</dbReference>
<evidence type="ECO:0000256" key="2">
    <source>
        <dbReference type="ARBA" id="ARBA00022679"/>
    </source>
</evidence>
<dbReference type="GO" id="GO:0032259">
    <property type="term" value="P:methylation"/>
    <property type="evidence" value="ECO:0007669"/>
    <property type="project" value="UniProtKB-KW"/>
</dbReference>
<dbReference type="PANTHER" id="PTHR10509">
    <property type="entry name" value="O-METHYLTRANSFERASE-RELATED"/>
    <property type="match status" value="1"/>
</dbReference>
<dbReference type="Proteomes" id="UP000011083">
    <property type="component" value="Unassembled WGS sequence"/>
</dbReference>
<name>L8H6V4_ACACF</name>
<evidence type="ECO:0000256" key="1">
    <source>
        <dbReference type="ARBA" id="ARBA00022603"/>
    </source>
</evidence>
<dbReference type="RefSeq" id="XP_004344623.1">
    <property type="nucleotide sequence ID" value="XM_004344573.1"/>
</dbReference>
<dbReference type="GO" id="GO:0008171">
    <property type="term" value="F:O-methyltransferase activity"/>
    <property type="evidence" value="ECO:0007669"/>
    <property type="project" value="InterPro"/>
</dbReference>
<gene>
    <name evidence="5" type="ORF">ACA1_278110</name>
</gene>
<evidence type="ECO:0000256" key="3">
    <source>
        <dbReference type="ARBA" id="ARBA00022691"/>
    </source>
</evidence>
<dbReference type="InterPro" id="IPR002935">
    <property type="entry name" value="SAM_O-MeTrfase"/>
</dbReference>
<dbReference type="Gene3D" id="3.40.50.150">
    <property type="entry name" value="Vaccinia Virus protein VP39"/>
    <property type="match status" value="1"/>
</dbReference>
<dbReference type="PANTHER" id="PTHR10509:SF14">
    <property type="entry name" value="CAFFEOYL-COA O-METHYLTRANSFERASE 3-RELATED"/>
    <property type="match status" value="1"/>
</dbReference>
<evidence type="ECO:0000256" key="4">
    <source>
        <dbReference type="ARBA" id="ARBA00023453"/>
    </source>
</evidence>
<sequence length="233" mass="25618">MSSTTTVATPKWQSGPVAMSPELYQYLLRVGVREHPALTKLRNLTEQHTYARMASPPDEGALIAFLLRLIGAKRTLELGVFTGISALATALALPEDGKVVALDVSEEYTNVGRPVWEEAGVAHKIDLRIKPAVETLDELLKEGQQGTFDFAFVDADKVNYPHYYERLLKLVRAGGIIAIDNVLWGGKVIKSEVTDADTVALRQLNETIKDDNRVEPVMLAIADGLTLLRVLPQ</sequence>
<dbReference type="CDD" id="cd02440">
    <property type="entry name" value="AdoMet_MTases"/>
    <property type="match status" value="1"/>
</dbReference>
<dbReference type="Pfam" id="PF01596">
    <property type="entry name" value="Methyltransf_3"/>
    <property type="match status" value="1"/>
</dbReference>
<dbReference type="InterPro" id="IPR029063">
    <property type="entry name" value="SAM-dependent_MTases_sf"/>
</dbReference>